<proteinExistence type="predicted"/>
<gene>
    <name evidence="1" type="ORF">PCON_08871</name>
</gene>
<evidence type="ECO:0000313" key="2">
    <source>
        <dbReference type="Proteomes" id="UP000018144"/>
    </source>
</evidence>
<dbReference type="Proteomes" id="UP000018144">
    <property type="component" value="Unassembled WGS sequence"/>
</dbReference>
<dbReference type="EMBL" id="HF935448">
    <property type="protein sequence ID" value="CCX09278.1"/>
    <property type="molecule type" value="Genomic_DNA"/>
</dbReference>
<keyword evidence="2" id="KW-1185">Reference proteome</keyword>
<accession>U4L7X5</accession>
<name>U4L7X5_PYROM</name>
<protein>
    <submittedName>
        <fullName evidence="1">Uncharacterized protein</fullName>
    </submittedName>
</protein>
<sequence length="65" mass="7628">MSRITQIETTPEDVIEVSRTSNESGPYIYAKRDQVFKNFGDFEALIMPEWGLDLSIGKYIFFREF</sequence>
<reference evidence="1 2" key="1">
    <citation type="journal article" date="2013" name="PLoS Genet.">
        <title>The genome and development-dependent transcriptomes of Pyronema confluens: a window into fungal evolution.</title>
        <authorList>
            <person name="Traeger S."/>
            <person name="Altegoer F."/>
            <person name="Freitag M."/>
            <person name="Gabaldon T."/>
            <person name="Kempken F."/>
            <person name="Kumar A."/>
            <person name="Marcet-Houben M."/>
            <person name="Poggeler S."/>
            <person name="Stajich J.E."/>
            <person name="Nowrousian M."/>
        </authorList>
    </citation>
    <scope>NUCLEOTIDE SEQUENCE [LARGE SCALE GENOMIC DNA]</scope>
    <source>
        <strain evidence="2">CBS 100304</strain>
        <tissue evidence="1">Vegetative mycelium</tissue>
    </source>
</reference>
<dbReference type="AlphaFoldDB" id="U4L7X5"/>
<evidence type="ECO:0000313" key="1">
    <source>
        <dbReference type="EMBL" id="CCX09278.1"/>
    </source>
</evidence>
<organism evidence="1 2">
    <name type="scientific">Pyronema omphalodes (strain CBS 100304)</name>
    <name type="common">Pyronema confluens</name>
    <dbReference type="NCBI Taxonomy" id="1076935"/>
    <lineage>
        <taxon>Eukaryota</taxon>
        <taxon>Fungi</taxon>
        <taxon>Dikarya</taxon>
        <taxon>Ascomycota</taxon>
        <taxon>Pezizomycotina</taxon>
        <taxon>Pezizomycetes</taxon>
        <taxon>Pezizales</taxon>
        <taxon>Pyronemataceae</taxon>
        <taxon>Pyronema</taxon>
    </lineage>
</organism>